<reference evidence="2 3" key="2">
    <citation type="submission" date="2020-05" db="EMBL/GenBank/DDBJ databases">
        <authorList>
            <person name="Khan S.A."/>
            <person name="Jeon C.O."/>
            <person name="Chun B.H."/>
        </authorList>
    </citation>
    <scope>NUCLEOTIDE SEQUENCE [LARGE SCALE GENOMIC DNA]</scope>
    <source>
        <strain evidence="2 3">H242</strain>
    </source>
</reference>
<gene>
    <name evidence="2" type="ORF">HK414_02945</name>
</gene>
<dbReference type="Proteomes" id="UP000500826">
    <property type="component" value="Chromosome"/>
</dbReference>
<keyword evidence="1" id="KW-0732">Signal</keyword>
<organism evidence="2 3">
    <name type="scientific">Ramlibacter terrae</name>
    <dbReference type="NCBI Taxonomy" id="2732511"/>
    <lineage>
        <taxon>Bacteria</taxon>
        <taxon>Pseudomonadati</taxon>
        <taxon>Pseudomonadota</taxon>
        <taxon>Betaproteobacteria</taxon>
        <taxon>Burkholderiales</taxon>
        <taxon>Comamonadaceae</taxon>
        <taxon>Ramlibacter</taxon>
    </lineage>
</organism>
<feature type="signal peptide" evidence="1">
    <location>
        <begin position="1"/>
        <end position="33"/>
    </location>
</feature>
<evidence type="ECO:0000256" key="1">
    <source>
        <dbReference type="SAM" id="SignalP"/>
    </source>
</evidence>
<proteinExistence type="predicted"/>
<reference evidence="2 3" key="1">
    <citation type="submission" date="2020-05" db="EMBL/GenBank/DDBJ databases">
        <title>Ramlibacter rhizophilus sp. nov., isolated from rhizosphere soil of national flower Mugunghwa from South Korea.</title>
        <authorList>
            <person name="Zheng-Fei Y."/>
            <person name="Huan T."/>
        </authorList>
    </citation>
    <scope>NUCLEOTIDE SEQUENCE [LARGE SCALE GENOMIC DNA]</scope>
    <source>
        <strain evidence="2 3">H242</strain>
    </source>
</reference>
<dbReference type="EMBL" id="CP053418">
    <property type="protein sequence ID" value="QJW83488.1"/>
    <property type="molecule type" value="Genomic_DNA"/>
</dbReference>
<evidence type="ECO:0008006" key="4">
    <source>
        <dbReference type="Google" id="ProtNLM"/>
    </source>
</evidence>
<sequence length="63" mass="6383">MIVGVIPSKLSLPRTAVMTAVSSVVLATSSAMSTTVPTLTVITCVEVAPVLSVTRTVKLSGPL</sequence>
<accession>A0ABX6P0C3</accession>
<evidence type="ECO:0000313" key="3">
    <source>
        <dbReference type="Proteomes" id="UP000500826"/>
    </source>
</evidence>
<evidence type="ECO:0000313" key="2">
    <source>
        <dbReference type="EMBL" id="QJW83488.1"/>
    </source>
</evidence>
<name>A0ABX6P0C3_9BURK</name>
<keyword evidence="3" id="KW-1185">Reference proteome</keyword>
<feature type="chain" id="PRO_5047152113" description="Secreted protein" evidence="1">
    <location>
        <begin position="34"/>
        <end position="63"/>
    </location>
</feature>
<protein>
    <recommendedName>
        <fullName evidence="4">Secreted protein</fullName>
    </recommendedName>
</protein>